<feature type="domain" description="Aminotransferase class V" evidence="2">
    <location>
        <begin position="73"/>
        <end position="443"/>
    </location>
</feature>
<dbReference type="InterPro" id="IPR011063">
    <property type="entry name" value="TilS/TtcA_N"/>
</dbReference>
<dbReference type="SUPFAM" id="SSF52402">
    <property type="entry name" value="Adenine nucleotide alpha hydrolases-like"/>
    <property type="match status" value="1"/>
</dbReference>
<evidence type="ECO:0000259" key="2">
    <source>
        <dbReference type="Pfam" id="PF00266"/>
    </source>
</evidence>
<dbReference type="Gene3D" id="3.40.640.10">
    <property type="entry name" value="Type I PLP-dependent aspartate aminotransferase-like (Major domain)"/>
    <property type="match status" value="1"/>
</dbReference>
<dbReference type="InterPro" id="IPR015422">
    <property type="entry name" value="PyrdxlP-dep_Trfase_small"/>
</dbReference>
<proteinExistence type="predicted"/>
<keyword evidence="5" id="KW-1185">Reference proteome</keyword>
<dbReference type="InterPro" id="IPR015421">
    <property type="entry name" value="PyrdxlP-dep_Trfase_major"/>
</dbReference>
<evidence type="ECO:0000313" key="5">
    <source>
        <dbReference type="Proteomes" id="UP000762676"/>
    </source>
</evidence>
<feature type="compositionally biased region" description="Basic and acidic residues" evidence="1">
    <location>
        <begin position="674"/>
        <end position="697"/>
    </location>
</feature>
<sequence>MAENPGPASRQFYSLPYRSSSTEDDVDVKKLTEHITSTDDLEKRNSILQYISDNVIGADKTFSGPFGLRKVTYLDFVASGRALSFIEDYIRLEVLPEYGNTHTTTSVTSLQTTLFRHEARDILRNSFNASEHDSVIFSGSGSTGAVHKLIHALHLEENPSVVLVGPYEHHSNILPWKEAGAEVIRINQTETGHIDMNHLEATLKAYQGDSRQLIGAFSAASNVTGVLTDVDAVTICLHKHKALAVWDYACAAPYVKLDMNPYIGGPDQQYVYKDAVVLSVHKFVGGISTPGVLMAKKKLFKHPVPEGCGGGSVFFVRRDNHRYLQEPESKEEGGTPAIVQSIRAGLVVQLREAVGLDNIHSRDQWLLSQAQAAWNDCPELIQLGPAPSSQSPDKLPIFSFLVLHKQTGRFLHHNFVAAVLNDVFGIQARGGCACAGPYAMDLLGLDESTAKVIENLIAEDSRLDRTHLRRIREYSHREILRPGFVRLNLPYFMDSECLQFVLEAVKMTAEHAWVLLPQYLFNPETAEWRQRHFQTFKDRKWLGHISYQSGQMKYHEPKQNYKGPLPTSYQDCLIKAKKVFEDAKKLRLKIPDQSALFDEDASKCRWFVLPSEASACVLKLQGTSSVPLIKHLTPDELPFFPGRRIPNEAKLDKKSKETEFTSKTDSALPDEVCEESHGGDTHLAKESENTLERDELTKSSVSELQNKISEVDMSEADLGAASDSMSPPENGMSALEDALKYADAVLKECGTNETAKAVDNVMDNIWQNFDAKSPEYTRMRESKSSKTPLQEVTSAINQIRDSFPVGTGKSGSLAENTLKDTSGFGLKETQVSSQNLEIPETVNNTAITSNLSAPNSAANIVSNGLRQIWEGFNPEKELGNVELGEGKASNEHQISTNAKADKACSSSKPEKDSKDVNIANIQNAMNEIWENFTPRHKNGKTGPGNDNNTKINKFARLANAMDEVWGKFQTTQCANIDENITEDDPKNDKVAEVTNAMSEIWKNFAPKNEMLSTAGGKMLPYSRAKVDTKSDKASEVVNAMNGIWEHFTPRGAKADADNDKTYNTVAKNDHKNTIVAEATSAMNEIREYSTPEDGKSNPKVDLSLCNSASIHSDKVAEVTNAMNEIWKNFAPNSEKANTEEHTEINYSTEKAHIDKNIKNASDQMVVFQPSSFSKGMVQVLSRGFGETIVDEEMAFPTESHSPSKSCITQSTLEINVTSAKVEVDNSPSTKSSLEGNELQKKFAVETGLNPSDSYQDSPPAAGSVVCPLVKPKKELSQSEKTGQISASKLPSAGVQWFSPPKQIFKPAVTALEEYGMLKNGDKVLVCLSGGKDSLSLLHTIRQYQFYARGKGIQFEFGAVTVDPMTPAYDPSPLKQYLAALGVPYFYESQCILETAEQLPYECASICSFCSRMKRGRIYAAARREGYNVLALGQHLDDLTESFLMSFFHNGNLNTMKAHYTVKQGDLRVIRPFVYVREADLRAFAEQCKLPIIAENCPACFEAPKERHRTKQLLAAQEVMFPQVYSSMMAALKPLMARGLNVKTSVPEDDGEED</sequence>
<dbReference type="CDD" id="cd24138">
    <property type="entry name" value="TtcA-like"/>
    <property type="match status" value="1"/>
</dbReference>
<dbReference type="SUPFAM" id="SSF53383">
    <property type="entry name" value="PLP-dependent transferases"/>
    <property type="match status" value="1"/>
</dbReference>
<dbReference type="Pfam" id="PF01171">
    <property type="entry name" value="ATP_bind_3"/>
    <property type="match status" value="1"/>
</dbReference>
<feature type="region of interest" description="Disordered" evidence="1">
    <location>
        <begin position="648"/>
        <end position="701"/>
    </location>
</feature>
<dbReference type="Proteomes" id="UP000762676">
    <property type="component" value="Unassembled WGS sequence"/>
</dbReference>
<organism evidence="4 5">
    <name type="scientific">Elysia marginata</name>
    <dbReference type="NCBI Taxonomy" id="1093978"/>
    <lineage>
        <taxon>Eukaryota</taxon>
        <taxon>Metazoa</taxon>
        <taxon>Spiralia</taxon>
        <taxon>Lophotrochozoa</taxon>
        <taxon>Mollusca</taxon>
        <taxon>Gastropoda</taxon>
        <taxon>Heterobranchia</taxon>
        <taxon>Euthyneura</taxon>
        <taxon>Panpulmonata</taxon>
        <taxon>Sacoglossa</taxon>
        <taxon>Placobranchoidea</taxon>
        <taxon>Plakobranchidae</taxon>
        <taxon>Elysia</taxon>
    </lineage>
</organism>
<dbReference type="Pfam" id="PF00266">
    <property type="entry name" value="Aminotran_5"/>
    <property type="match status" value="1"/>
</dbReference>
<evidence type="ECO:0000259" key="3">
    <source>
        <dbReference type="Pfam" id="PF01171"/>
    </source>
</evidence>
<dbReference type="Gene3D" id="3.90.1150.10">
    <property type="entry name" value="Aspartate Aminotransferase, domain 1"/>
    <property type="match status" value="1"/>
</dbReference>
<dbReference type="PANTHER" id="PTHR43686">
    <property type="entry name" value="SULFURTRANSFERASE-RELATED"/>
    <property type="match status" value="1"/>
</dbReference>
<dbReference type="EMBL" id="BMAT01011409">
    <property type="protein sequence ID" value="GFR72325.1"/>
    <property type="molecule type" value="Genomic_DNA"/>
</dbReference>
<protein>
    <submittedName>
        <fullName evidence="4">tRNA 2-thiocytidine biosynthesis protein ttcA</fullName>
    </submittedName>
</protein>
<dbReference type="InterPro" id="IPR000192">
    <property type="entry name" value="Aminotrans_V_dom"/>
</dbReference>
<feature type="compositionally biased region" description="Basic and acidic residues" evidence="1">
    <location>
        <begin position="648"/>
        <end position="662"/>
    </location>
</feature>
<accession>A0AAV4FHV5</accession>
<comment type="caution">
    <text evidence="4">The sequence shown here is derived from an EMBL/GenBank/DDBJ whole genome shotgun (WGS) entry which is preliminary data.</text>
</comment>
<name>A0AAV4FHV5_9GAST</name>
<gene>
    <name evidence="4" type="ORF">ElyMa_005702300</name>
</gene>
<reference evidence="4 5" key="1">
    <citation type="journal article" date="2021" name="Elife">
        <title>Chloroplast acquisition without the gene transfer in kleptoplastic sea slugs, Plakobranchus ocellatus.</title>
        <authorList>
            <person name="Maeda T."/>
            <person name="Takahashi S."/>
            <person name="Yoshida T."/>
            <person name="Shimamura S."/>
            <person name="Takaki Y."/>
            <person name="Nagai Y."/>
            <person name="Toyoda A."/>
            <person name="Suzuki Y."/>
            <person name="Arimoto A."/>
            <person name="Ishii H."/>
            <person name="Satoh N."/>
            <person name="Nishiyama T."/>
            <person name="Hasebe M."/>
            <person name="Maruyama T."/>
            <person name="Minagawa J."/>
            <person name="Obokata J."/>
            <person name="Shigenobu S."/>
        </authorList>
    </citation>
    <scope>NUCLEOTIDE SEQUENCE [LARGE SCALE GENOMIC DNA]</scope>
</reference>
<dbReference type="InterPro" id="IPR015424">
    <property type="entry name" value="PyrdxlP-dep_Trfase"/>
</dbReference>
<dbReference type="PANTHER" id="PTHR43686:SF1">
    <property type="entry name" value="AMINOTRAN_5 DOMAIN-CONTAINING PROTEIN"/>
    <property type="match status" value="1"/>
</dbReference>
<dbReference type="Gene3D" id="3.40.50.620">
    <property type="entry name" value="HUPs"/>
    <property type="match status" value="1"/>
</dbReference>
<feature type="region of interest" description="Disordered" evidence="1">
    <location>
        <begin position="888"/>
        <end position="913"/>
    </location>
</feature>
<evidence type="ECO:0000256" key="1">
    <source>
        <dbReference type="SAM" id="MobiDB-lite"/>
    </source>
</evidence>
<feature type="domain" description="tRNA(Ile)-lysidine/2-thiocytidine synthase N-terminal" evidence="3">
    <location>
        <begin position="1322"/>
        <end position="1491"/>
    </location>
</feature>
<dbReference type="InterPro" id="IPR014729">
    <property type="entry name" value="Rossmann-like_a/b/a_fold"/>
</dbReference>
<evidence type="ECO:0000313" key="4">
    <source>
        <dbReference type="EMBL" id="GFR72325.1"/>
    </source>
</evidence>